<protein>
    <recommendedName>
        <fullName evidence="4">Lipoprotein</fullName>
    </recommendedName>
</protein>
<accession>A0ABT0Q8T2</accession>
<comment type="caution">
    <text evidence="2">The sequence shown here is derived from an EMBL/GenBank/DDBJ whole genome shotgun (WGS) entry which is preliminary data.</text>
</comment>
<keyword evidence="1" id="KW-0732">Signal</keyword>
<dbReference type="EMBL" id="JAMFLZ010000001">
    <property type="protein sequence ID" value="MCL6293387.1"/>
    <property type="molecule type" value="Genomic_DNA"/>
</dbReference>
<gene>
    <name evidence="2" type="ORF">M3P09_00130</name>
</gene>
<feature type="chain" id="PRO_5046388144" description="Lipoprotein" evidence="1">
    <location>
        <begin position="22"/>
        <end position="169"/>
    </location>
</feature>
<feature type="signal peptide" evidence="1">
    <location>
        <begin position="1"/>
        <end position="21"/>
    </location>
</feature>
<keyword evidence="3" id="KW-1185">Reference proteome</keyword>
<proteinExistence type="predicted"/>
<evidence type="ECO:0008006" key="4">
    <source>
        <dbReference type="Google" id="ProtNLM"/>
    </source>
</evidence>
<evidence type="ECO:0000256" key="1">
    <source>
        <dbReference type="SAM" id="SignalP"/>
    </source>
</evidence>
<sequence>MKAIKSILKTLLILLTMVSFSKCSTTKKLQNTAPFEIGEVYYQYWTAGIKDGGSGFNLFIPIESAPKNIILDSAYFRGEQSKLESMDQTLFVGRFKTDTNQKKDIIMSSDPYAEYGNETPELSKNFPFKLNDRECIISYKQGSTLKYYKISNIIKKESKRNLDTKPNEQ</sequence>
<name>A0ABT0Q8T2_9FLAO</name>
<dbReference type="RefSeq" id="WP_249971568.1">
    <property type="nucleotide sequence ID" value="NZ_JAMFLZ010000001.1"/>
</dbReference>
<evidence type="ECO:0000313" key="3">
    <source>
        <dbReference type="Proteomes" id="UP001165381"/>
    </source>
</evidence>
<dbReference type="Proteomes" id="UP001165381">
    <property type="component" value="Unassembled WGS sequence"/>
</dbReference>
<reference evidence="2" key="1">
    <citation type="submission" date="2022-05" db="EMBL/GenBank/DDBJ databases">
        <authorList>
            <person name="Park J.-S."/>
        </authorList>
    </citation>
    <scope>NUCLEOTIDE SEQUENCE</scope>
    <source>
        <strain evidence="2">2012CJ34-3</strain>
    </source>
</reference>
<evidence type="ECO:0000313" key="2">
    <source>
        <dbReference type="EMBL" id="MCL6293387.1"/>
    </source>
</evidence>
<organism evidence="2 3">
    <name type="scientific">Jejuia spongiicola</name>
    <dbReference type="NCBI Taxonomy" id="2942207"/>
    <lineage>
        <taxon>Bacteria</taxon>
        <taxon>Pseudomonadati</taxon>
        <taxon>Bacteroidota</taxon>
        <taxon>Flavobacteriia</taxon>
        <taxon>Flavobacteriales</taxon>
        <taxon>Flavobacteriaceae</taxon>
        <taxon>Jejuia</taxon>
    </lineage>
</organism>